<sequence length="221" mass="24542">MVWSLDSSKRRADSTPHSAPPPPAMKLEVEKPLDKKHVCLHKRARDVSTSYEQALYNNVLGEPGPLMVWSLDSSKRRADSTPHSAPPPPTMKLEVEEPLDEKHIPRPLFLPNISTRLKHKSCGEAAELGVLGFLLWISSGGMVWSLDSSKRRADSTPHSVPPPSAMKLDVEEPLDEKHVRLHMRARDVSTSYEQALYNNVLGEPGPLGLRPKKSPSLADMI</sequence>
<comment type="caution">
    <text evidence="2">The sequence shown here is derived from an EMBL/GenBank/DDBJ whole genome shotgun (WGS) entry which is preliminary data.</text>
</comment>
<gene>
    <name evidence="2" type="ORF">ZIOFF_043796</name>
</gene>
<accession>A0A8J5G108</accession>
<organism evidence="2 3">
    <name type="scientific">Zingiber officinale</name>
    <name type="common">Ginger</name>
    <name type="synonym">Amomum zingiber</name>
    <dbReference type="NCBI Taxonomy" id="94328"/>
    <lineage>
        <taxon>Eukaryota</taxon>
        <taxon>Viridiplantae</taxon>
        <taxon>Streptophyta</taxon>
        <taxon>Embryophyta</taxon>
        <taxon>Tracheophyta</taxon>
        <taxon>Spermatophyta</taxon>
        <taxon>Magnoliopsida</taxon>
        <taxon>Liliopsida</taxon>
        <taxon>Zingiberales</taxon>
        <taxon>Zingiberaceae</taxon>
        <taxon>Zingiber</taxon>
    </lineage>
</organism>
<evidence type="ECO:0000313" key="2">
    <source>
        <dbReference type="EMBL" id="KAG6495959.1"/>
    </source>
</evidence>
<dbReference type="AlphaFoldDB" id="A0A8J5G108"/>
<evidence type="ECO:0000256" key="1">
    <source>
        <dbReference type="SAM" id="MobiDB-lite"/>
    </source>
</evidence>
<dbReference type="EMBL" id="JACMSC010000012">
    <property type="protein sequence ID" value="KAG6495959.1"/>
    <property type="molecule type" value="Genomic_DNA"/>
</dbReference>
<feature type="region of interest" description="Disordered" evidence="1">
    <location>
        <begin position="1"/>
        <end position="27"/>
    </location>
</feature>
<proteinExistence type="predicted"/>
<evidence type="ECO:0000313" key="3">
    <source>
        <dbReference type="Proteomes" id="UP000734854"/>
    </source>
</evidence>
<reference evidence="2 3" key="1">
    <citation type="submission" date="2020-08" db="EMBL/GenBank/DDBJ databases">
        <title>Plant Genome Project.</title>
        <authorList>
            <person name="Zhang R.-G."/>
        </authorList>
    </citation>
    <scope>NUCLEOTIDE SEQUENCE [LARGE SCALE GENOMIC DNA]</scope>
    <source>
        <tissue evidence="2">Rhizome</tissue>
    </source>
</reference>
<keyword evidence="3" id="KW-1185">Reference proteome</keyword>
<name>A0A8J5G108_ZINOF</name>
<protein>
    <submittedName>
        <fullName evidence="2">Uncharacterized protein</fullName>
    </submittedName>
</protein>
<dbReference type="Proteomes" id="UP000734854">
    <property type="component" value="Unassembled WGS sequence"/>
</dbReference>